<dbReference type="PROSITE" id="PS50850">
    <property type="entry name" value="MFS"/>
    <property type="match status" value="1"/>
</dbReference>
<feature type="transmembrane region" description="Helical" evidence="6">
    <location>
        <begin position="429"/>
        <end position="455"/>
    </location>
</feature>
<dbReference type="InterPro" id="IPR011701">
    <property type="entry name" value="MFS"/>
</dbReference>
<feature type="transmembrane region" description="Helical" evidence="6">
    <location>
        <begin position="317"/>
        <end position="343"/>
    </location>
</feature>
<dbReference type="Gene3D" id="1.20.1250.20">
    <property type="entry name" value="MFS general substrate transporter like domains"/>
    <property type="match status" value="1"/>
</dbReference>
<evidence type="ECO:0000256" key="1">
    <source>
        <dbReference type="ARBA" id="ARBA00004141"/>
    </source>
</evidence>
<keyword evidence="2 6" id="KW-0812">Transmembrane</keyword>
<dbReference type="EMBL" id="CVQI01027779">
    <property type="protein sequence ID" value="CRK35293.1"/>
    <property type="molecule type" value="Genomic_DNA"/>
</dbReference>
<dbReference type="InterPro" id="IPR036259">
    <property type="entry name" value="MFS_trans_sf"/>
</dbReference>
<proteinExistence type="predicted"/>
<dbReference type="Proteomes" id="UP000044602">
    <property type="component" value="Unassembled WGS sequence"/>
</dbReference>
<reference evidence="10 11" key="1">
    <citation type="submission" date="2015-05" db="EMBL/GenBank/DDBJ databases">
        <authorList>
            <person name="Fogelqvist Johan"/>
        </authorList>
    </citation>
    <scope>NUCLEOTIDE SEQUENCE [LARGE SCALE GENOMIC DNA]</scope>
    <source>
        <strain evidence="8">VL1</strain>
        <strain evidence="9">VL2</strain>
    </source>
</reference>
<dbReference type="PANTHER" id="PTHR23502">
    <property type="entry name" value="MAJOR FACILITATOR SUPERFAMILY"/>
    <property type="match status" value="1"/>
</dbReference>
<evidence type="ECO:0000313" key="8">
    <source>
        <dbReference type="EMBL" id="CRK25291.1"/>
    </source>
</evidence>
<dbReference type="Proteomes" id="UP000045706">
    <property type="component" value="Unassembled WGS sequence"/>
</dbReference>
<evidence type="ECO:0000256" key="5">
    <source>
        <dbReference type="SAM" id="MobiDB-lite"/>
    </source>
</evidence>
<dbReference type="InterPro" id="IPR020846">
    <property type="entry name" value="MFS_dom"/>
</dbReference>
<evidence type="ECO:0000256" key="2">
    <source>
        <dbReference type="ARBA" id="ARBA00022692"/>
    </source>
</evidence>
<feature type="transmembrane region" description="Helical" evidence="6">
    <location>
        <begin position="125"/>
        <end position="143"/>
    </location>
</feature>
<evidence type="ECO:0000313" key="11">
    <source>
        <dbReference type="Proteomes" id="UP000045706"/>
    </source>
</evidence>
<dbReference type="STRING" id="100787.A0A0G4MLZ9"/>
<feature type="domain" description="Major facilitator superfamily (MFS) profile" evidence="7">
    <location>
        <begin position="83"/>
        <end position="519"/>
    </location>
</feature>
<dbReference type="AlphaFoldDB" id="A0A0G4MLZ9"/>
<feature type="transmembrane region" description="Helical" evidence="6">
    <location>
        <begin position="467"/>
        <end position="485"/>
    </location>
</feature>
<dbReference type="SUPFAM" id="SSF103473">
    <property type="entry name" value="MFS general substrate transporter"/>
    <property type="match status" value="1"/>
</dbReference>
<feature type="transmembrane region" description="Helical" evidence="6">
    <location>
        <begin position="212"/>
        <end position="233"/>
    </location>
</feature>
<dbReference type="GO" id="GO:0022857">
    <property type="term" value="F:transmembrane transporter activity"/>
    <property type="evidence" value="ECO:0007669"/>
    <property type="project" value="InterPro"/>
</dbReference>
<evidence type="ECO:0000313" key="9">
    <source>
        <dbReference type="EMBL" id="CRK35293.1"/>
    </source>
</evidence>
<dbReference type="GO" id="GO:0005886">
    <property type="term" value="C:plasma membrane"/>
    <property type="evidence" value="ECO:0007669"/>
    <property type="project" value="TreeGrafter"/>
</dbReference>
<evidence type="ECO:0000256" key="4">
    <source>
        <dbReference type="ARBA" id="ARBA00023136"/>
    </source>
</evidence>
<dbReference type="Pfam" id="PF07690">
    <property type="entry name" value="MFS_1"/>
    <property type="match status" value="1"/>
</dbReference>
<name>A0A0G4MLZ9_VERLO</name>
<dbReference type="EMBL" id="CVQH01018779">
    <property type="protein sequence ID" value="CRK25291.1"/>
    <property type="molecule type" value="Genomic_DNA"/>
</dbReference>
<evidence type="ECO:0000313" key="10">
    <source>
        <dbReference type="Proteomes" id="UP000044602"/>
    </source>
</evidence>
<evidence type="ECO:0000256" key="3">
    <source>
        <dbReference type="ARBA" id="ARBA00022989"/>
    </source>
</evidence>
<keyword evidence="4 6" id="KW-0472">Membrane</keyword>
<evidence type="ECO:0000256" key="6">
    <source>
        <dbReference type="SAM" id="Phobius"/>
    </source>
</evidence>
<comment type="subcellular location">
    <subcellularLocation>
        <location evidence="1">Membrane</location>
        <topology evidence="1">Multi-pass membrane protein</topology>
    </subcellularLocation>
</comment>
<feature type="transmembrane region" description="Helical" evidence="6">
    <location>
        <begin position="497"/>
        <end position="514"/>
    </location>
</feature>
<feature type="transmembrane region" description="Helical" evidence="6">
    <location>
        <begin position="155"/>
        <end position="176"/>
    </location>
</feature>
<feature type="transmembrane region" description="Helical" evidence="6">
    <location>
        <begin position="182"/>
        <end position="200"/>
    </location>
</feature>
<accession>A0A0G4MLZ9</accession>
<feature type="transmembrane region" description="Helical" evidence="6">
    <location>
        <begin position="239"/>
        <end position="258"/>
    </location>
</feature>
<feature type="region of interest" description="Disordered" evidence="5">
    <location>
        <begin position="1"/>
        <end position="25"/>
    </location>
</feature>
<feature type="transmembrane region" description="Helical" evidence="6">
    <location>
        <begin position="402"/>
        <end position="423"/>
    </location>
</feature>
<feature type="transmembrane region" description="Helical" evidence="6">
    <location>
        <begin position="82"/>
        <end position="105"/>
    </location>
</feature>
<dbReference type="PANTHER" id="PTHR23502:SF22">
    <property type="entry name" value="MAJOR FACILITATOR SUPERFAMILY (MFS) PROFILE DOMAIN-CONTAINING PROTEIN"/>
    <property type="match status" value="1"/>
</dbReference>
<gene>
    <name evidence="8" type="ORF">BN1708_014218</name>
    <name evidence="9" type="ORF">BN1723_004084</name>
</gene>
<protein>
    <recommendedName>
        <fullName evidence="7">Major facilitator superfamily (MFS) profile domain-containing protein</fullName>
    </recommendedName>
</protein>
<feature type="transmembrane region" description="Helical" evidence="6">
    <location>
        <begin position="363"/>
        <end position="381"/>
    </location>
</feature>
<evidence type="ECO:0000259" key="7">
    <source>
        <dbReference type="PROSITE" id="PS50850"/>
    </source>
</evidence>
<keyword evidence="3 6" id="KW-1133">Transmembrane helix</keyword>
<organism evidence="9 11">
    <name type="scientific">Verticillium longisporum</name>
    <name type="common">Verticillium dahliae var. longisporum</name>
    <dbReference type="NCBI Taxonomy" id="100787"/>
    <lineage>
        <taxon>Eukaryota</taxon>
        <taxon>Fungi</taxon>
        <taxon>Dikarya</taxon>
        <taxon>Ascomycota</taxon>
        <taxon>Pezizomycotina</taxon>
        <taxon>Sordariomycetes</taxon>
        <taxon>Hypocreomycetidae</taxon>
        <taxon>Glomerellales</taxon>
        <taxon>Plectosphaerellaceae</taxon>
        <taxon>Verticillium</taxon>
    </lineage>
</organism>
<keyword evidence="10" id="KW-1185">Reference proteome</keyword>
<sequence>MAITEKTDVEHVSSRDVEALTKRPTVEPVPQSAKVEAGVILRVDTAADTGLRLAKDGHTVLLPQPTDDKDDPLNWPSWKKHAVLFVVAWGAFCADFTSAAGSAPILLQAQEWHESISRVNETNSINVLMMALGGLIWVPLTSIMGRAPTLFWSNLIGFLFTIGTALAPNFSTFYAMRALKGFFITSSQTISIAFIRDMFFHHERARKIGIWALLYIASPYWGPLVGNFVLGATHKWQDVFWTCVGVCALDMIVIVLFLDETWYNREIPSSNQPRRGTGFWSRMSRIVGIWEFRNQKGYYKPVYQSFKKYIITLTKPVVFLVLAAYLLFFAWAIGINITTAIIFGTPREFGGYGYSFTSLGYLYFSPIVGVIFGEVFGHYINDWIAQRYVRKHNGVFEPEARLYMIYLAAIPMIGGLVLLGQALDRHLSVAAVIMGWGLHSFGIMLTSVAVSAFVLDSYPTAPAEVSGWSNFARAIGGFSVGYFQQPWGAKVGFDGSFGTQAGVVAFGVIIVGIVHKYGHFLRLKAGPIEQ</sequence>